<dbReference type="Proteomes" id="UP000276133">
    <property type="component" value="Unassembled WGS sequence"/>
</dbReference>
<gene>
    <name evidence="2" type="ORF">BpHYR1_050564</name>
</gene>
<feature type="region of interest" description="Disordered" evidence="1">
    <location>
        <begin position="1"/>
        <end position="33"/>
    </location>
</feature>
<feature type="region of interest" description="Disordered" evidence="1">
    <location>
        <begin position="53"/>
        <end position="80"/>
    </location>
</feature>
<evidence type="ECO:0000313" key="2">
    <source>
        <dbReference type="EMBL" id="RMZ96158.1"/>
    </source>
</evidence>
<feature type="compositionally biased region" description="Basic and acidic residues" evidence="1">
    <location>
        <begin position="139"/>
        <end position="152"/>
    </location>
</feature>
<dbReference type="AlphaFoldDB" id="A0A3M7PAS8"/>
<feature type="compositionally biased region" description="Basic and acidic residues" evidence="1">
    <location>
        <begin position="106"/>
        <end position="116"/>
    </location>
</feature>
<feature type="compositionally biased region" description="Polar residues" evidence="1">
    <location>
        <begin position="1"/>
        <end position="11"/>
    </location>
</feature>
<keyword evidence="3" id="KW-1185">Reference proteome</keyword>
<protein>
    <submittedName>
        <fullName evidence="2">Uncharacterized protein</fullName>
    </submittedName>
</protein>
<proteinExistence type="predicted"/>
<feature type="region of interest" description="Disordered" evidence="1">
    <location>
        <begin position="94"/>
        <end position="187"/>
    </location>
</feature>
<comment type="caution">
    <text evidence="2">The sequence shown here is derived from an EMBL/GenBank/DDBJ whole genome shotgun (WGS) entry which is preliminary data.</text>
</comment>
<name>A0A3M7PAS8_BRAPC</name>
<accession>A0A3M7PAS8</accession>
<dbReference type="EMBL" id="REGN01012300">
    <property type="protein sequence ID" value="RMZ96158.1"/>
    <property type="molecule type" value="Genomic_DNA"/>
</dbReference>
<evidence type="ECO:0000313" key="3">
    <source>
        <dbReference type="Proteomes" id="UP000276133"/>
    </source>
</evidence>
<feature type="compositionally biased region" description="Polar residues" evidence="1">
    <location>
        <begin position="19"/>
        <end position="33"/>
    </location>
</feature>
<evidence type="ECO:0000256" key="1">
    <source>
        <dbReference type="SAM" id="MobiDB-lite"/>
    </source>
</evidence>
<feature type="compositionally biased region" description="Polar residues" evidence="1">
    <location>
        <begin position="162"/>
        <end position="178"/>
    </location>
</feature>
<sequence length="319" mass="35730">MILSRDSQFDSSVKPEAKSTPQKDQYLDSSQESNLQIDLSANESIIKENLENSTKSFSNIRNPVSSNQTSSSHNLNTDESLTITNMVESIKSAPNLGTRLETASNSDKENKEEFQIKNEVPSESDCESSKLKKTKITKLKKEANSNDEASEHTKKKKSSKSTDQNPTKKQKLSQAFQKKNSEQLNKEVSDCELDNSFSKKLNTHIGSNSNFSSNTSSSPSQLAMLQNFQLMPLMYPWKSLEYSPNFSNFQQAQQIQNQQQANNSINSQPLANFASLIQEATSYQNNVFTAKVLQNENTSMDSLKETQMKISESCSLVND</sequence>
<reference evidence="2 3" key="1">
    <citation type="journal article" date="2018" name="Sci. Rep.">
        <title>Genomic signatures of local adaptation to the degree of environmental predictability in rotifers.</title>
        <authorList>
            <person name="Franch-Gras L."/>
            <person name="Hahn C."/>
            <person name="Garcia-Roger E.M."/>
            <person name="Carmona M.J."/>
            <person name="Serra M."/>
            <person name="Gomez A."/>
        </authorList>
    </citation>
    <scope>NUCLEOTIDE SEQUENCE [LARGE SCALE GENOMIC DNA]</scope>
    <source>
        <strain evidence="2">HYR1</strain>
    </source>
</reference>
<organism evidence="2 3">
    <name type="scientific">Brachionus plicatilis</name>
    <name type="common">Marine rotifer</name>
    <name type="synonym">Brachionus muelleri</name>
    <dbReference type="NCBI Taxonomy" id="10195"/>
    <lineage>
        <taxon>Eukaryota</taxon>
        <taxon>Metazoa</taxon>
        <taxon>Spiralia</taxon>
        <taxon>Gnathifera</taxon>
        <taxon>Rotifera</taxon>
        <taxon>Eurotatoria</taxon>
        <taxon>Monogononta</taxon>
        <taxon>Pseudotrocha</taxon>
        <taxon>Ploima</taxon>
        <taxon>Brachionidae</taxon>
        <taxon>Brachionus</taxon>
    </lineage>
</organism>